<comment type="similarity">
    <text evidence="1">Belongs to the peptidase C2 family.</text>
</comment>
<evidence type="ECO:0000259" key="7">
    <source>
        <dbReference type="PROSITE" id="PS50203"/>
    </source>
</evidence>
<feature type="domain" description="Calpain catalytic" evidence="7">
    <location>
        <begin position="25"/>
        <end position="297"/>
    </location>
</feature>
<feature type="active site" evidence="5 6">
    <location>
        <position position="252"/>
    </location>
</feature>
<keyword evidence="4 6" id="KW-0788">Thiol protease</keyword>
<feature type="active site" evidence="5 6">
    <location>
        <position position="81"/>
    </location>
</feature>
<dbReference type="AlphaFoldDB" id="A0A814M5T0"/>
<reference evidence="8" key="1">
    <citation type="submission" date="2021-02" db="EMBL/GenBank/DDBJ databases">
        <authorList>
            <person name="Nowell W R."/>
        </authorList>
    </citation>
    <scope>NUCLEOTIDE SEQUENCE</scope>
    <source>
        <strain evidence="8">Ploen Becks lab</strain>
    </source>
</reference>
<dbReference type="SUPFAM" id="SSF54001">
    <property type="entry name" value="Cysteine proteinases"/>
    <property type="match status" value="1"/>
</dbReference>
<organism evidence="8 9">
    <name type="scientific">Brachionus calyciflorus</name>
    <dbReference type="NCBI Taxonomy" id="104777"/>
    <lineage>
        <taxon>Eukaryota</taxon>
        <taxon>Metazoa</taxon>
        <taxon>Spiralia</taxon>
        <taxon>Gnathifera</taxon>
        <taxon>Rotifera</taxon>
        <taxon>Eurotatoria</taxon>
        <taxon>Monogononta</taxon>
        <taxon>Pseudotrocha</taxon>
        <taxon>Ploima</taxon>
        <taxon>Brachionidae</taxon>
        <taxon>Brachionus</taxon>
    </lineage>
</organism>
<dbReference type="PROSITE" id="PS00139">
    <property type="entry name" value="THIOL_PROTEASE_CYS"/>
    <property type="match status" value="1"/>
</dbReference>
<evidence type="ECO:0000256" key="3">
    <source>
        <dbReference type="ARBA" id="ARBA00022801"/>
    </source>
</evidence>
<dbReference type="PROSITE" id="PS50203">
    <property type="entry name" value="CALPAIN_CAT"/>
    <property type="match status" value="1"/>
</dbReference>
<protein>
    <recommendedName>
        <fullName evidence="7">Calpain catalytic domain-containing protein</fullName>
    </recommendedName>
</protein>
<dbReference type="OrthoDB" id="424753at2759"/>
<dbReference type="InterPro" id="IPR038765">
    <property type="entry name" value="Papain-like_cys_pep_sf"/>
</dbReference>
<evidence type="ECO:0000313" key="9">
    <source>
        <dbReference type="Proteomes" id="UP000663879"/>
    </source>
</evidence>
<dbReference type="Pfam" id="PF00648">
    <property type="entry name" value="Peptidase_C2"/>
    <property type="match status" value="1"/>
</dbReference>
<proteinExistence type="inferred from homology"/>
<dbReference type="PANTHER" id="PTHR10183">
    <property type="entry name" value="CALPAIN"/>
    <property type="match status" value="1"/>
</dbReference>
<feature type="active site" evidence="6">
    <location>
        <position position="294"/>
    </location>
</feature>
<evidence type="ECO:0000256" key="4">
    <source>
        <dbReference type="ARBA" id="ARBA00022807"/>
    </source>
</evidence>
<comment type="caution">
    <text evidence="8">The sequence shown here is derived from an EMBL/GenBank/DDBJ whole genome shotgun (WGS) entry which is preliminary data.</text>
</comment>
<evidence type="ECO:0000256" key="6">
    <source>
        <dbReference type="PROSITE-ProRule" id="PRU00239"/>
    </source>
</evidence>
<dbReference type="GO" id="GO:0004198">
    <property type="term" value="F:calcium-dependent cysteine-type endopeptidase activity"/>
    <property type="evidence" value="ECO:0007669"/>
    <property type="project" value="InterPro"/>
</dbReference>
<accession>A0A814M5T0</accession>
<name>A0A814M5T0_9BILA</name>
<sequence length="297" mass="34285">MSTFKPYLEQNYEILKSSCLKSGKLFEDDKFPANDASLYRFQKFITSKISWRRPHEFTKNPQFIVDFIEPNDLDQGQIGNCWMVAAAACVLNVPEYLKRVIPDGQTFEKNDYAGIFHFRFWIDGEWVDVVVDDRIPVNEYNEPVFCKNSVDKNEMFGPLLEKAYAKLNTCYEFLITGHPRDALLDFTGGISEYYNLTRCLPTTEKERFIDPNILWELMFKAASLKSLFSCDALVNSNQKMEQKVNNGLVLGHAYSIIQIYEILNVGGQFSEFRLSSGKKPDASDKTIRLLKIRNPWG</sequence>
<dbReference type="InterPro" id="IPR001300">
    <property type="entry name" value="Peptidase_C2_calpain_cat"/>
</dbReference>
<dbReference type="CDD" id="cd00044">
    <property type="entry name" value="CysPc"/>
    <property type="match status" value="1"/>
</dbReference>
<dbReference type="InterPro" id="IPR000169">
    <property type="entry name" value="Pept_cys_AS"/>
</dbReference>
<evidence type="ECO:0000256" key="2">
    <source>
        <dbReference type="ARBA" id="ARBA00022670"/>
    </source>
</evidence>
<keyword evidence="9" id="KW-1185">Reference proteome</keyword>
<dbReference type="EMBL" id="CAJNOC010006307">
    <property type="protein sequence ID" value="CAF1074938.1"/>
    <property type="molecule type" value="Genomic_DNA"/>
</dbReference>
<evidence type="ECO:0000256" key="5">
    <source>
        <dbReference type="PIRSR" id="PIRSR622684-1"/>
    </source>
</evidence>
<evidence type="ECO:0000313" key="8">
    <source>
        <dbReference type="EMBL" id="CAF1074938.1"/>
    </source>
</evidence>
<dbReference type="PRINTS" id="PR00704">
    <property type="entry name" value="CALPAIN"/>
</dbReference>
<dbReference type="SMART" id="SM00230">
    <property type="entry name" value="CysPc"/>
    <property type="match status" value="1"/>
</dbReference>
<dbReference type="InterPro" id="IPR022684">
    <property type="entry name" value="Calpain_cysteine_protease"/>
</dbReference>
<dbReference type="GO" id="GO:0006508">
    <property type="term" value="P:proteolysis"/>
    <property type="evidence" value="ECO:0007669"/>
    <property type="project" value="UniProtKB-KW"/>
</dbReference>
<dbReference type="Gene3D" id="3.90.70.10">
    <property type="entry name" value="Cysteine proteinases"/>
    <property type="match status" value="1"/>
</dbReference>
<gene>
    <name evidence="8" type="ORF">OXX778_LOCUS19915</name>
</gene>
<keyword evidence="2 6" id="KW-0645">Protease</keyword>
<keyword evidence="3 6" id="KW-0378">Hydrolase</keyword>
<dbReference type="GO" id="GO:0005737">
    <property type="term" value="C:cytoplasm"/>
    <property type="evidence" value="ECO:0007669"/>
    <property type="project" value="TreeGrafter"/>
</dbReference>
<dbReference type="Proteomes" id="UP000663879">
    <property type="component" value="Unassembled WGS sequence"/>
</dbReference>
<dbReference type="PANTHER" id="PTHR10183:SF379">
    <property type="entry name" value="CALPAIN-5"/>
    <property type="match status" value="1"/>
</dbReference>
<evidence type="ECO:0000256" key="1">
    <source>
        <dbReference type="ARBA" id="ARBA00007623"/>
    </source>
</evidence>